<proteinExistence type="predicted"/>
<dbReference type="RefSeq" id="WP_041154743.1">
    <property type="nucleotide sequence ID" value="NZ_CBCRVP010000007.1"/>
</dbReference>
<name>A0A0C3DJP4_9VIBR</name>
<dbReference type="Proteomes" id="UP000031977">
    <property type="component" value="Unassembled WGS sequence"/>
</dbReference>
<keyword evidence="1" id="KW-0489">Methyltransferase</keyword>
<dbReference type="Gene3D" id="3.40.50.150">
    <property type="entry name" value="Vaccinia Virus protein VP39"/>
    <property type="match status" value="2"/>
</dbReference>
<dbReference type="OrthoDB" id="9773571at2"/>
<gene>
    <name evidence="1" type="ORF">SU60_05960</name>
</gene>
<protein>
    <submittedName>
        <fullName evidence="1">DNA adenine modification methylase</fullName>
    </submittedName>
</protein>
<dbReference type="EMBL" id="JXOK01000015">
    <property type="protein sequence ID" value="KIN11624.1"/>
    <property type="molecule type" value="Genomic_DNA"/>
</dbReference>
<evidence type="ECO:0000313" key="1">
    <source>
        <dbReference type="EMBL" id="KIN11624.1"/>
    </source>
</evidence>
<keyword evidence="2" id="KW-1185">Reference proteome</keyword>
<reference evidence="1 2" key="1">
    <citation type="submission" date="2015-01" db="EMBL/GenBank/DDBJ databases">
        <title>Draft genome of Vibrio mytili type strain CAIM 528.</title>
        <authorList>
            <person name="Gonzalez-Castillo A."/>
            <person name="Gomez-Gil B."/>
            <person name="Enciso-Ibarra J."/>
        </authorList>
    </citation>
    <scope>NUCLEOTIDE SEQUENCE [LARGE SCALE GENOMIC DNA]</scope>
    <source>
        <strain evidence="1 2">CAIM 528</strain>
    </source>
</reference>
<dbReference type="GO" id="GO:0008168">
    <property type="term" value="F:methyltransferase activity"/>
    <property type="evidence" value="ECO:0007669"/>
    <property type="project" value="UniProtKB-KW"/>
</dbReference>
<dbReference type="GO" id="GO:0032259">
    <property type="term" value="P:methylation"/>
    <property type="evidence" value="ECO:0007669"/>
    <property type="project" value="UniProtKB-KW"/>
</dbReference>
<keyword evidence="1" id="KW-0808">Transferase</keyword>
<evidence type="ECO:0000313" key="2">
    <source>
        <dbReference type="Proteomes" id="UP000031977"/>
    </source>
</evidence>
<dbReference type="AlphaFoldDB" id="A0A0C3DJP4"/>
<organism evidence="1 2">
    <name type="scientific">Vibrio mytili</name>
    <dbReference type="NCBI Taxonomy" id="50718"/>
    <lineage>
        <taxon>Bacteria</taxon>
        <taxon>Pseudomonadati</taxon>
        <taxon>Pseudomonadota</taxon>
        <taxon>Gammaproteobacteria</taxon>
        <taxon>Vibrionales</taxon>
        <taxon>Vibrionaceae</taxon>
        <taxon>Vibrio</taxon>
    </lineage>
</organism>
<dbReference type="STRING" id="50718.SU60_05960"/>
<comment type="caution">
    <text evidence="1">The sequence shown here is derived from an EMBL/GenBank/DDBJ whole genome shotgun (WGS) entry which is preliminary data.</text>
</comment>
<dbReference type="SUPFAM" id="SSF53335">
    <property type="entry name" value="S-adenosyl-L-methionine-dependent methyltransferases"/>
    <property type="match status" value="2"/>
</dbReference>
<dbReference type="InterPro" id="IPR029063">
    <property type="entry name" value="SAM-dependent_MTases_sf"/>
</dbReference>
<sequence>MFTTSVCSYPNRGHYGDNKYRGNCTGHIIKDFIESYMMKPNGLVVDPSIGGGTSTEVANELKVRFIGTDLHQGFNLLRDDLSAFLGEPAHLIWWHPPYADMITFSGNMYGEPNKWDMSRLSLPEFVEALELAIMNIHDACEPGGHYGILMGNLRRKGEYYNLSSLVERLAPGKLVDEIIKVQHNCVSDRTNYSNNSKLVRIAHEKLLVFKKQNASSSLSLIPVADKRAANMVGVTWKAVLRRVLQGKTLSLDAIYQQIAPYAKHRQNEHWQAKVRQVLQDERYFVRVDSGVYTLTE</sequence>
<accession>A0A0C3DJP4</accession>